<dbReference type="Proteomes" id="UP000567293">
    <property type="component" value="Unassembled WGS sequence"/>
</dbReference>
<keyword evidence="1" id="KW-0732">Signal</keyword>
<evidence type="ECO:0000313" key="2">
    <source>
        <dbReference type="EMBL" id="MBA0086114.1"/>
    </source>
</evidence>
<protein>
    <recommendedName>
        <fullName evidence="4">Beta-lactamase-related domain-containing protein</fullName>
    </recommendedName>
</protein>
<gene>
    <name evidence="2" type="ORF">HRJ53_14090</name>
</gene>
<comment type="caution">
    <text evidence="2">The sequence shown here is derived from an EMBL/GenBank/DDBJ whole genome shotgun (WGS) entry which is preliminary data.</text>
</comment>
<feature type="non-terminal residue" evidence="2">
    <location>
        <position position="82"/>
    </location>
</feature>
<accession>A0A7V8SXL7</accession>
<evidence type="ECO:0000256" key="1">
    <source>
        <dbReference type="SAM" id="SignalP"/>
    </source>
</evidence>
<keyword evidence="3" id="KW-1185">Reference proteome</keyword>
<organism evidence="2 3">
    <name type="scientific">Candidatus Acidiferrum panamense</name>
    <dbReference type="NCBI Taxonomy" id="2741543"/>
    <lineage>
        <taxon>Bacteria</taxon>
        <taxon>Pseudomonadati</taxon>
        <taxon>Acidobacteriota</taxon>
        <taxon>Terriglobia</taxon>
        <taxon>Candidatus Acidiferrales</taxon>
        <taxon>Candidatus Acidiferrum</taxon>
    </lineage>
</organism>
<sequence length="82" mass="9251">MLGTKNIAKENFMRRVLFRAMVLCFFASRPFVSASPQAEQKKEELSHPRTLEQLQTAMKDVVEKNRVTGAGVALVSNGQLLW</sequence>
<dbReference type="AlphaFoldDB" id="A0A7V8SXL7"/>
<proteinExistence type="predicted"/>
<evidence type="ECO:0000313" key="3">
    <source>
        <dbReference type="Proteomes" id="UP000567293"/>
    </source>
</evidence>
<feature type="signal peptide" evidence="1">
    <location>
        <begin position="1"/>
        <end position="34"/>
    </location>
</feature>
<dbReference type="EMBL" id="JACDQQ010001361">
    <property type="protein sequence ID" value="MBA0086114.1"/>
    <property type="molecule type" value="Genomic_DNA"/>
</dbReference>
<feature type="chain" id="PRO_5030629316" description="Beta-lactamase-related domain-containing protein" evidence="1">
    <location>
        <begin position="35"/>
        <end position="82"/>
    </location>
</feature>
<evidence type="ECO:0008006" key="4">
    <source>
        <dbReference type="Google" id="ProtNLM"/>
    </source>
</evidence>
<name>A0A7V8SXL7_9BACT</name>
<reference evidence="2" key="1">
    <citation type="submission" date="2020-06" db="EMBL/GenBank/DDBJ databases">
        <title>Legume-microbial interactions unlock mineral nutrients during tropical forest succession.</title>
        <authorList>
            <person name="Epihov D.Z."/>
        </authorList>
    </citation>
    <scope>NUCLEOTIDE SEQUENCE [LARGE SCALE GENOMIC DNA]</scope>
    <source>
        <strain evidence="2">Pan2503</strain>
    </source>
</reference>